<reference evidence="1" key="1">
    <citation type="journal article" date="2014" name="Int. J. Syst. Evol. Microbiol.">
        <title>Complete genome sequence of Corynebacterium casei LMG S-19264T (=DSM 44701T), isolated from a smear-ripened cheese.</title>
        <authorList>
            <consortium name="US DOE Joint Genome Institute (JGI-PGF)"/>
            <person name="Walter F."/>
            <person name="Albersmeier A."/>
            <person name="Kalinowski J."/>
            <person name="Ruckert C."/>
        </authorList>
    </citation>
    <scope>NUCLEOTIDE SEQUENCE</scope>
    <source>
        <strain evidence="1">CGMCC 1.15290</strain>
    </source>
</reference>
<organism evidence="1 2">
    <name type="scientific">Filimonas zeae</name>
    <dbReference type="NCBI Taxonomy" id="1737353"/>
    <lineage>
        <taxon>Bacteria</taxon>
        <taxon>Pseudomonadati</taxon>
        <taxon>Bacteroidota</taxon>
        <taxon>Chitinophagia</taxon>
        <taxon>Chitinophagales</taxon>
        <taxon>Chitinophagaceae</taxon>
        <taxon>Filimonas</taxon>
    </lineage>
</organism>
<evidence type="ECO:0008006" key="3">
    <source>
        <dbReference type="Google" id="ProtNLM"/>
    </source>
</evidence>
<reference evidence="1" key="2">
    <citation type="submission" date="2020-09" db="EMBL/GenBank/DDBJ databases">
        <authorList>
            <person name="Sun Q."/>
            <person name="Zhou Y."/>
        </authorList>
    </citation>
    <scope>NUCLEOTIDE SEQUENCE</scope>
    <source>
        <strain evidence="1">CGMCC 1.15290</strain>
    </source>
</reference>
<dbReference type="Proteomes" id="UP000627292">
    <property type="component" value="Unassembled WGS sequence"/>
</dbReference>
<dbReference type="EMBL" id="BMIB01000007">
    <property type="protein sequence ID" value="GGH82129.1"/>
    <property type="molecule type" value="Genomic_DNA"/>
</dbReference>
<dbReference type="AlphaFoldDB" id="A0A917MZJ2"/>
<proteinExistence type="predicted"/>
<sequence length="209" mass="23527">MRNFTIYTVAALMLTVASCKCNNEKAEEKAIELDSTQTAQSIVEEDSVMVFDNMNDPWITENFKTRGFTWSGFKLISFWVEDSTAKRSANLTPDFFTRYASVLKWSPDSAYVLDIGSYGGVIVKDTTGKSIIAKGEPDTEVSVIYPKENQKARVLFAGPSLHVVNATWADTSQVAMITTLDTASNGAKQDTILWMIDVKENFYRKYKWH</sequence>
<protein>
    <recommendedName>
        <fullName evidence="3">Lipoprotein</fullName>
    </recommendedName>
</protein>
<name>A0A917MZJ2_9BACT</name>
<dbReference type="RefSeq" id="WP_188958854.1">
    <property type="nucleotide sequence ID" value="NZ_BMIB01000007.1"/>
</dbReference>
<evidence type="ECO:0000313" key="2">
    <source>
        <dbReference type="Proteomes" id="UP000627292"/>
    </source>
</evidence>
<accession>A0A917MZJ2</accession>
<dbReference type="PROSITE" id="PS51257">
    <property type="entry name" value="PROKAR_LIPOPROTEIN"/>
    <property type="match status" value="1"/>
</dbReference>
<evidence type="ECO:0000313" key="1">
    <source>
        <dbReference type="EMBL" id="GGH82129.1"/>
    </source>
</evidence>
<gene>
    <name evidence="1" type="ORF">GCM10011379_55550</name>
</gene>
<comment type="caution">
    <text evidence="1">The sequence shown here is derived from an EMBL/GenBank/DDBJ whole genome shotgun (WGS) entry which is preliminary data.</text>
</comment>
<keyword evidence="2" id="KW-1185">Reference proteome</keyword>